<dbReference type="OrthoDB" id="9770347at2"/>
<dbReference type="Proteomes" id="UP000006793">
    <property type="component" value="Chromosome"/>
</dbReference>
<keyword evidence="1" id="KW-1133">Transmembrane helix</keyword>
<reference evidence="3" key="1">
    <citation type="submission" date="2011-04" db="EMBL/GenBank/DDBJ databases">
        <title>The complete genome of Thermodesulfatator indicus DSM 15286.</title>
        <authorList>
            <person name="Lucas S."/>
            <person name="Copeland A."/>
            <person name="Lapidus A."/>
            <person name="Bruce D."/>
            <person name="Goodwin L."/>
            <person name="Pitluck S."/>
            <person name="Peters L."/>
            <person name="Kyrpides N."/>
            <person name="Mavromatis K."/>
            <person name="Pagani I."/>
            <person name="Ivanova N."/>
            <person name="Saunders L."/>
            <person name="Detter J.C."/>
            <person name="Tapia R."/>
            <person name="Han C."/>
            <person name="Land M."/>
            <person name="Hauser L."/>
            <person name="Markowitz V."/>
            <person name="Cheng J.-F."/>
            <person name="Hugenholtz P."/>
            <person name="Woyke T."/>
            <person name="Wu D."/>
            <person name="Spring S."/>
            <person name="Schroeder M."/>
            <person name="Brambilla E."/>
            <person name="Klenk H.-P."/>
            <person name="Eisen J.A."/>
        </authorList>
    </citation>
    <scope>NUCLEOTIDE SEQUENCE [LARGE SCALE GENOMIC DNA]</scope>
    <source>
        <strain evidence="3">DSM 15286 / JCM 11887 / CIR29812</strain>
    </source>
</reference>
<accession>F8A9B9</accession>
<keyword evidence="3" id="KW-1185">Reference proteome</keyword>
<reference evidence="2 3" key="2">
    <citation type="journal article" date="2012" name="Stand. Genomic Sci.">
        <title>Complete genome sequence of the thermophilic sulfate-reducing ocean bacterium Thermodesulfatator indicus type strain (CIR29812(T)).</title>
        <authorList>
            <person name="Anderson I."/>
            <person name="Saunders E."/>
            <person name="Lapidus A."/>
            <person name="Nolan M."/>
            <person name="Lucas S."/>
            <person name="Tice H."/>
            <person name="Del Rio T.G."/>
            <person name="Cheng J.F."/>
            <person name="Han C."/>
            <person name="Tapia R."/>
            <person name="Goodwin L.A."/>
            <person name="Pitluck S."/>
            <person name="Liolios K."/>
            <person name="Mavromatis K."/>
            <person name="Pagani I."/>
            <person name="Ivanova N."/>
            <person name="Mikhailova N."/>
            <person name="Pati A."/>
            <person name="Chen A."/>
            <person name="Palaniappan K."/>
            <person name="Land M."/>
            <person name="Hauser L."/>
            <person name="Jeffries C.D."/>
            <person name="Chang Y.J."/>
            <person name="Brambilla E.M."/>
            <person name="Rohde M."/>
            <person name="Spring S."/>
            <person name="Goker M."/>
            <person name="Detter J.C."/>
            <person name="Woyke T."/>
            <person name="Bristow J."/>
            <person name="Eisen J.A."/>
            <person name="Markowitz V."/>
            <person name="Hugenholtz P."/>
            <person name="Kyrpides N.C."/>
            <person name="Klenk H.P."/>
        </authorList>
    </citation>
    <scope>NUCLEOTIDE SEQUENCE [LARGE SCALE GENOMIC DNA]</scope>
    <source>
        <strain evidence="3">DSM 15286 / JCM 11887 / CIR29812</strain>
    </source>
</reference>
<evidence type="ECO:0000313" key="2">
    <source>
        <dbReference type="EMBL" id="AEH45614.1"/>
    </source>
</evidence>
<evidence type="ECO:0000256" key="1">
    <source>
        <dbReference type="SAM" id="Phobius"/>
    </source>
</evidence>
<organism evidence="2 3">
    <name type="scientific">Thermodesulfatator indicus (strain DSM 15286 / JCM 11887 / CIR29812)</name>
    <dbReference type="NCBI Taxonomy" id="667014"/>
    <lineage>
        <taxon>Bacteria</taxon>
        <taxon>Pseudomonadati</taxon>
        <taxon>Thermodesulfobacteriota</taxon>
        <taxon>Thermodesulfobacteria</taxon>
        <taxon>Thermodesulfobacteriales</taxon>
        <taxon>Thermodesulfatatoraceae</taxon>
        <taxon>Thermodesulfatator</taxon>
    </lineage>
</organism>
<proteinExistence type="predicted"/>
<dbReference type="EMBL" id="CP002683">
    <property type="protein sequence ID" value="AEH45614.1"/>
    <property type="molecule type" value="Genomic_DNA"/>
</dbReference>
<sequence>MAEESLGIKAGRAALWQVAGGGWQTLVRLGASIYLARALKPSDFGLFGMALLYQELIVMALSMGFGTCTK</sequence>
<gene>
    <name evidence="2" type="ordered locus">Thein_1757</name>
</gene>
<dbReference type="STRING" id="667014.Thein_1757"/>
<name>F8A9B9_THEID</name>
<keyword evidence="1" id="KW-0472">Membrane</keyword>
<evidence type="ECO:0000313" key="3">
    <source>
        <dbReference type="Proteomes" id="UP000006793"/>
    </source>
</evidence>
<keyword evidence="1" id="KW-0812">Transmembrane</keyword>
<dbReference type="PaxDb" id="667014-Thein_1757"/>
<protein>
    <submittedName>
        <fullName evidence="2">Lipopolysaccharide biosynthesis protein</fullName>
    </submittedName>
</protein>
<dbReference type="InParanoid" id="F8A9B9"/>
<dbReference type="RefSeq" id="WP_013908354.1">
    <property type="nucleotide sequence ID" value="NC_015681.1"/>
</dbReference>
<dbReference type="AlphaFoldDB" id="F8A9B9"/>
<feature type="transmembrane region" description="Helical" evidence="1">
    <location>
        <begin position="44"/>
        <end position="65"/>
    </location>
</feature>
<dbReference type="KEGG" id="tid:Thein_1757"/>
<dbReference type="HOGENOM" id="CLU_2756504_0_0_0"/>